<dbReference type="Proteomes" id="UP000182178">
    <property type="component" value="Unassembled WGS sequence"/>
</dbReference>
<reference evidence="2 3" key="1">
    <citation type="submission" date="2015-08" db="EMBL/GenBank/DDBJ databases">
        <authorList>
            <person name="Varghese N."/>
        </authorList>
    </citation>
    <scope>NUCLEOTIDE SEQUENCE [LARGE SCALE GENOMIC DNA]</scope>
    <source>
        <strain evidence="2 3">DSM 18167</strain>
    </source>
</reference>
<evidence type="ECO:0000313" key="3">
    <source>
        <dbReference type="Proteomes" id="UP000182178"/>
    </source>
</evidence>
<keyword evidence="1" id="KW-0472">Membrane</keyword>
<protein>
    <recommendedName>
        <fullName evidence="4">Haemolysin XhlA</fullName>
    </recommendedName>
</protein>
<dbReference type="EMBL" id="CYHC01000017">
    <property type="protein sequence ID" value="CUA90945.1"/>
    <property type="molecule type" value="Genomic_DNA"/>
</dbReference>
<keyword evidence="1" id="KW-0812">Transmembrane</keyword>
<sequence length="79" mass="9270">MEENQLYLMLGRIDGKLDHVIQRADKQDNRADEIERVQSLHSERITTLERDRRWVIALAAALSTVMGWAISILKEYLFK</sequence>
<keyword evidence="3" id="KW-1185">Reference proteome</keyword>
<dbReference type="RefSeq" id="WP_055460988.1">
    <property type="nucleotide sequence ID" value="NZ_CYHC01000017.1"/>
</dbReference>
<keyword evidence="1" id="KW-1133">Transmembrane helix</keyword>
<evidence type="ECO:0000313" key="2">
    <source>
        <dbReference type="EMBL" id="CUA90945.1"/>
    </source>
</evidence>
<organism evidence="2 3">
    <name type="scientific">Chelatococcus sambhunathii</name>
    <dbReference type="NCBI Taxonomy" id="363953"/>
    <lineage>
        <taxon>Bacteria</taxon>
        <taxon>Pseudomonadati</taxon>
        <taxon>Pseudomonadota</taxon>
        <taxon>Alphaproteobacteria</taxon>
        <taxon>Hyphomicrobiales</taxon>
        <taxon>Chelatococcaceae</taxon>
        <taxon>Chelatococcus</taxon>
    </lineage>
</organism>
<proteinExistence type="predicted"/>
<feature type="transmembrane region" description="Helical" evidence="1">
    <location>
        <begin position="54"/>
        <end position="73"/>
    </location>
</feature>
<comment type="caution">
    <text evidence="2">The sequence shown here is derived from an EMBL/GenBank/DDBJ whole genome shotgun (WGS) entry which is preliminary data.</text>
</comment>
<evidence type="ECO:0008006" key="4">
    <source>
        <dbReference type="Google" id="ProtNLM"/>
    </source>
</evidence>
<gene>
    <name evidence="2" type="ORF">Ga0061061_1177</name>
</gene>
<accession>A0ABM9U9F5</accession>
<name>A0ABM9U9F5_9HYPH</name>
<evidence type="ECO:0000256" key="1">
    <source>
        <dbReference type="SAM" id="Phobius"/>
    </source>
</evidence>